<dbReference type="EMBL" id="JBHSQO010000002">
    <property type="protein sequence ID" value="MFC6088254.1"/>
    <property type="molecule type" value="Genomic_DNA"/>
</dbReference>
<accession>A0ABW1NY18</accession>
<reference evidence="4" key="1">
    <citation type="journal article" date="2019" name="Int. J. Syst. Evol. Microbiol.">
        <title>The Global Catalogue of Microorganisms (GCM) 10K type strain sequencing project: providing services to taxonomists for standard genome sequencing and annotation.</title>
        <authorList>
            <consortium name="The Broad Institute Genomics Platform"/>
            <consortium name="The Broad Institute Genome Sequencing Center for Infectious Disease"/>
            <person name="Wu L."/>
            <person name="Ma J."/>
        </authorList>
    </citation>
    <scope>NUCLEOTIDE SEQUENCE [LARGE SCALE GENOMIC DNA]</scope>
    <source>
        <strain evidence="4">CGMCC 4.7246</strain>
    </source>
</reference>
<dbReference type="Pfam" id="PF04230">
    <property type="entry name" value="PS_pyruv_trans"/>
    <property type="match status" value="1"/>
</dbReference>
<dbReference type="RefSeq" id="WP_380632526.1">
    <property type="nucleotide sequence ID" value="NZ_JBHSQO010000002.1"/>
</dbReference>
<comment type="caution">
    <text evidence="3">The sequence shown here is derived from an EMBL/GenBank/DDBJ whole genome shotgun (WGS) entry which is preliminary data.</text>
</comment>
<evidence type="ECO:0000256" key="1">
    <source>
        <dbReference type="SAM" id="MobiDB-lite"/>
    </source>
</evidence>
<keyword evidence="4" id="KW-1185">Reference proteome</keyword>
<dbReference type="Proteomes" id="UP001596220">
    <property type="component" value="Unassembled WGS sequence"/>
</dbReference>
<organism evidence="3 4">
    <name type="scientific">Saccharothrix lopnurensis</name>
    <dbReference type="NCBI Taxonomy" id="1670621"/>
    <lineage>
        <taxon>Bacteria</taxon>
        <taxon>Bacillati</taxon>
        <taxon>Actinomycetota</taxon>
        <taxon>Actinomycetes</taxon>
        <taxon>Pseudonocardiales</taxon>
        <taxon>Pseudonocardiaceae</taxon>
        <taxon>Saccharothrix</taxon>
    </lineage>
</organism>
<dbReference type="InterPro" id="IPR007345">
    <property type="entry name" value="Polysacch_pyruvyl_Trfase"/>
</dbReference>
<dbReference type="EC" id="2.4.-.-" evidence="3"/>
<dbReference type="PANTHER" id="PTHR36836:SF1">
    <property type="entry name" value="COLANIC ACID BIOSYNTHESIS PROTEIN WCAK"/>
    <property type="match status" value="1"/>
</dbReference>
<feature type="region of interest" description="Disordered" evidence="1">
    <location>
        <begin position="387"/>
        <end position="427"/>
    </location>
</feature>
<dbReference type="PANTHER" id="PTHR36836">
    <property type="entry name" value="COLANIC ACID BIOSYNTHESIS PROTEIN WCAK"/>
    <property type="match status" value="1"/>
</dbReference>
<sequence length="427" mass="46303">MTETPRMSSSPWAGATIYLVGTSGFPNYGDELITATWLRYLATVAPEADVWVDCASPGPATVLLGGLHPRVRFVDTLWRLCWEAPSDDPWEVASWVQHAVRFPGHAPRWVQAIELLSSADIVHVIGGGYVNAIWPRHVGLVAGAAAAVRRSGGRAVMTGQGLHPAAPQAASLLRKLSERFDVVDVRDEPSAELLDAAGVENVGKTVDDAFLGLGTHLHSKEEDLPEFMLCIQSDLIEVPKPALASLVLDTLRSWGATPDNIGFVEGIPRVDREVYGLIEHELPDVRFFPFSDIWRDGLPVRAGQKWLSTRFHLHMVAASAGASGVAVSVRPDYYATKHRSLIDLGSSWTMTTDVTDVPEAPTGGGYAPELLAKYRETKLELARRIYTPPVRPEPEPPAEEPPAPVVEGNGSKPRGLRGMASLWGALS</sequence>
<feature type="domain" description="Polysaccharide pyruvyl transferase" evidence="2">
    <location>
        <begin position="27"/>
        <end position="328"/>
    </location>
</feature>
<evidence type="ECO:0000313" key="3">
    <source>
        <dbReference type="EMBL" id="MFC6088254.1"/>
    </source>
</evidence>
<keyword evidence="3" id="KW-0328">Glycosyltransferase</keyword>
<protein>
    <submittedName>
        <fullName evidence="3">Polysaccharide pyruvyl transferase family protein</fullName>
        <ecNumber evidence="3">2.4.-.-</ecNumber>
    </submittedName>
</protein>
<evidence type="ECO:0000259" key="2">
    <source>
        <dbReference type="Pfam" id="PF04230"/>
    </source>
</evidence>
<proteinExistence type="predicted"/>
<evidence type="ECO:0000313" key="4">
    <source>
        <dbReference type="Proteomes" id="UP001596220"/>
    </source>
</evidence>
<name>A0ABW1NY18_9PSEU</name>
<dbReference type="GO" id="GO:0016757">
    <property type="term" value="F:glycosyltransferase activity"/>
    <property type="evidence" value="ECO:0007669"/>
    <property type="project" value="UniProtKB-KW"/>
</dbReference>
<keyword evidence="3" id="KW-0808">Transferase</keyword>
<gene>
    <name evidence="3" type="ORF">ACFP3R_03150</name>
</gene>